<dbReference type="AlphaFoldDB" id="A0AAJ4T492"/>
<dbReference type="SUPFAM" id="SSF53335">
    <property type="entry name" value="S-adenosyl-L-methionine-dependent methyltransferases"/>
    <property type="match status" value="1"/>
</dbReference>
<sequence length="342" mass="36262">MNPARAELAAIAAALCDPQRSLASLVGETVQLRQLVERHSRLPMDRQDGLRDGESFLPSGWAISPVQAGLCAREPYRSAAFIQGLALAVRERLGVSGGRPVRVLYAGCGPFALLALPVMAVLDADLVQFAILDVHAETLAYARELIASLGLDSHVTAYICADAAAYRIAGGAMPDVIVSETMNTALGKEPQVAILRNLHAQAPAAALLPASVTVHLGLDRRAPGEPCTDWGRVFALDGDALCAWQGRQDEQGDSLPAASIRLPDVLEQAPRLLTRIRVHGDIVLGDHDCSLNLPLALPGKPALAGGSVLDFHYRLGGQPGLAFSVRDTPESIQELHQPVSQS</sequence>
<proteinExistence type="predicted"/>
<reference evidence="1 2" key="1">
    <citation type="submission" date="2021-03" db="EMBL/GenBank/DDBJ databases">
        <title>Draft genome sequence of Janthinobacterium sp. strain PLB02 isolated from infected primmorphs (Lubomirskia baicalensis).</title>
        <authorList>
            <person name="Chernogor L.I."/>
            <person name="Belikov S.I."/>
            <person name="Petrushin I.S."/>
        </authorList>
    </citation>
    <scope>NUCLEOTIDE SEQUENCE [LARGE SCALE GENOMIC DNA]</scope>
    <source>
        <strain evidence="1 2">PLB02</strain>
    </source>
</reference>
<evidence type="ECO:0000313" key="1">
    <source>
        <dbReference type="EMBL" id="QSX95253.1"/>
    </source>
</evidence>
<protein>
    <submittedName>
        <fullName evidence="1">Uncharacterized protein</fullName>
    </submittedName>
</protein>
<name>A0AAJ4T492_9BURK</name>
<evidence type="ECO:0000313" key="2">
    <source>
        <dbReference type="Proteomes" id="UP000662821"/>
    </source>
</evidence>
<accession>A0AAJ4T492</accession>
<dbReference type="EMBL" id="CP071520">
    <property type="protein sequence ID" value="QSX95253.1"/>
    <property type="molecule type" value="Genomic_DNA"/>
</dbReference>
<dbReference type="Gene3D" id="3.40.50.150">
    <property type="entry name" value="Vaccinia Virus protein VP39"/>
    <property type="match status" value="1"/>
</dbReference>
<dbReference type="Proteomes" id="UP000662821">
    <property type="component" value="Chromosome"/>
</dbReference>
<organism evidence="1 2">
    <name type="scientific">Janthinobacterium lividum</name>
    <dbReference type="NCBI Taxonomy" id="29581"/>
    <lineage>
        <taxon>Bacteria</taxon>
        <taxon>Pseudomonadati</taxon>
        <taxon>Pseudomonadota</taxon>
        <taxon>Betaproteobacteria</taxon>
        <taxon>Burkholderiales</taxon>
        <taxon>Oxalobacteraceae</taxon>
        <taxon>Janthinobacterium</taxon>
    </lineage>
</organism>
<dbReference type="RefSeq" id="WP_151096546.1">
    <property type="nucleotide sequence ID" value="NZ_CP071520.1"/>
</dbReference>
<gene>
    <name evidence="1" type="ORF">J3P46_21585</name>
</gene>
<dbReference type="InterPro" id="IPR029063">
    <property type="entry name" value="SAM-dependent_MTases_sf"/>
</dbReference>